<reference evidence="1" key="1">
    <citation type="submission" date="2020-05" db="EMBL/GenBank/DDBJ databases">
        <authorList>
            <person name="Chiriac C."/>
            <person name="Salcher M."/>
            <person name="Ghai R."/>
            <person name="Kavagutti S V."/>
        </authorList>
    </citation>
    <scope>NUCLEOTIDE SEQUENCE</scope>
</reference>
<evidence type="ECO:0008006" key="2">
    <source>
        <dbReference type="Google" id="ProtNLM"/>
    </source>
</evidence>
<dbReference type="EMBL" id="LR796937">
    <property type="protein sequence ID" value="CAB4176026.1"/>
    <property type="molecule type" value="Genomic_DNA"/>
</dbReference>
<gene>
    <name evidence="1" type="ORF">UFOVP978_2</name>
</gene>
<protein>
    <recommendedName>
        <fullName evidence="2">Helix-turn-helix DNA binding domain protein</fullName>
    </recommendedName>
</protein>
<name>A0A6J5Q0X2_9CAUD</name>
<accession>A0A6J5Q0X2</accession>
<evidence type="ECO:0000313" key="1">
    <source>
        <dbReference type="EMBL" id="CAB4176026.1"/>
    </source>
</evidence>
<organism evidence="1">
    <name type="scientific">uncultured Caudovirales phage</name>
    <dbReference type="NCBI Taxonomy" id="2100421"/>
    <lineage>
        <taxon>Viruses</taxon>
        <taxon>Duplodnaviria</taxon>
        <taxon>Heunggongvirae</taxon>
        <taxon>Uroviricota</taxon>
        <taxon>Caudoviricetes</taxon>
        <taxon>Peduoviridae</taxon>
        <taxon>Maltschvirus</taxon>
        <taxon>Maltschvirus maltsch</taxon>
    </lineage>
</organism>
<sequence>MDDYIHDDAVHDDAIHDAVGAVPKPKAVRVRSENSKAELSVRMDTPRTTSVAGGGNLSAHEAEMAEKSRKAMEMRAAGATYAQIAKRLGYAGPGPVYQLVKRSLARIQVEGVAEMRLVQLDRLHTMLMAVWPKVVDPTHPQALQAVDRALAITDRITRIYGIEGSPETSTEAGVTISNSITVGGSMAEVMAAMQAMTDARNAASEIILEAEVEDPTPSE</sequence>
<proteinExistence type="predicted"/>